<proteinExistence type="predicted"/>
<dbReference type="Ensembl" id="ENSCAFT00020010840.1">
    <property type="protein sequence ID" value="ENSCAFP00020009328.1"/>
    <property type="gene ID" value="ENSCAFG00020007545.1"/>
</dbReference>
<dbReference type="GeneTree" id="ENSGT00940000165752"/>
<reference evidence="6" key="1">
    <citation type="submission" date="2025-08" db="UniProtKB">
        <authorList>
            <consortium name="Ensembl"/>
        </authorList>
    </citation>
    <scope>IDENTIFICATION</scope>
</reference>
<evidence type="ECO:0000256" key="4">
    <source>
        <dbReference type="SAM" id="MobiDB-lite"/>
    </source>
</evidence>
<keyword evidence="7" id="KW-1185">Reference proteome</keyword>
<sequence>MTSPLLRGRRSPAPSRCLWSGLRSARRAVRPRGPAKPPASPRSRGSPTCVLAVTRGSTLVSDLAYRQGVGVSPGGSPASPSPPFPAEKVTSLGKDWHRPCLRCERCGKTLTPGGHAEVRARAGVWGGTAGGCCPPAARGEACRCRAWASTEARGAWASTQRAAGRGFEILKATAGRGVCGGGRCGTRRPPPFRPQHDGQPYCHKPCYGILFGPKGECRQEGWGWGWGAPPRPAPRHLAASPRRSEHWSRGQLHLRQRPRGQSSALGRGPVRLPPACSGARCSAPGAAAAQPGPARPACRPRCRGWRPACPRLLLWPPLALLCPHGLCLSSVCLVSLCARGPGGSPWGGHPTLPLSRPQACPTVLLLLPLPVTATATLFTVFPGGHRGRPSGALRPPPAPPCKRLSDTRLTLTAEICCQ</sequence>
<dbReference type="Gene3D" id="2.10.110.10">
    <property type="entry name" value="Cysteine Rich Protein"/>
    <property type="match status" value="1"/>
</dbReference>
<evidence type="ECO:0000256" key="2">
    <source>
        <dbReference type="ARBA" id="ARBA00022833"/>
    </source>
</evidence>
<dbReference type="InterPro" id="IPR001781">
    <property type="entry name" value="Znf_LIM"/>
</dbReference>
<keyword evidence="1" id="KW-0479">Metal-binding</keyword>
<dbReference type="PANTHER" id="PTHR46074">
    <property type="entry name" value="CYSTEINE-RICH PROTEIN CRIP FAMILY MEMBER"/>
    <property type="match status" value="1"/>
</dbReference>
<feature type="region of interest" description="Disordered" evidence="4">
    <location>
        <begin position="1"/>
        <end position="48"/>
    </location>
</feature>
<dbReference type="SUPFAM" id="SSF57716">
    <property type="entry name" value="Glucocorticoid receptor-like (DNA-binding domain)"/>
    <property type="match status" value="1"/>
</dbReference>
<evidence type="ECO:0000313" key="6">
    <source>
        <dbReference type="Ensembl" id="ENSCAFP00020009328.1"/>
    </source>
</evidence>
<evidence type="ECO:0000256" key="3">
    <source>
        <dbReference type="ARBA" id="ARBA00023038"/>
    </source>
</evidence>
<dbReference type="Pfam" id="PF00412">
    <property type="entry name" value="LIM"/>
    <property type="match status" value="1"/>
</dbReference>
<dbReference type="GO" id="GO:0008630">
    <property type="term" value="P:intrinsic apoptotic signaling pathway in response to DNA damage"/>
    <property type="evidence" value="ECO:0007669"/>
    <property type="project" value="TreeGrafter"/>
</dbReference>
<keyword evidence="2" id="KW-0862">Zinc</keyword>
<evidence type="ECO:0000256" key="1">
    <source>
        <dbReference type="ARBA" id="ARBA00022723"/>
    </source>
</evidence>
<keyword evidence="3" id="KW-0440">LIM domain</keyword>
<dbReference type="GO" id="GO:0010468">
    <property type="term" value="P:regulation of gene expression"/>
    <property type="evidence" value="ECO:0007669"/>
    <property type="project" value="TreeGrafter"/>
</dbReference>
<evidence type="ECO:0000313" key="7">
    <source>
        <dbReference type="Proteomes" id="UP000694391"/>
    </source>
</evidence>
<feature type="domain" description="LIM zinc-binding" evidence="5">
    <location>
        <begin position="88"/>
        <end position="117"/>
    </location>
</feature>
<dbReference type="AlphaFoldDB" id="A0A8C0QWW5"/>
<reference evidence="6" key="2">
    <citation type="submission" date="2025-09" db="UniProtKB">
        <authorList>
            <consortium name="Ensembl"/>
        </authorList>
    </citation>
    <scope>IDENTIFICATION</scope>
</reference>
<accession>A0A8C0QWW5</accession>
<organism evidence="6 7">
    <name type="scientific">Canis lupus dingo</name>
    <name type="common">dingo</name>
    <dbReference type="NCBI Taxonomy" id="286419"/>
    <lineage>
        <taxon>Eukaryota</taxon>
        <taxon>Metazoa</taxon>
        <taxon>Chordata</taxon>
        <taxon>Craniata</taxon>
        <taxon>Vertebrata</taxon>
        <taxon>Euteleostomi</taxon>
        <taxon>Mammalia</taxon>
        <taxon>Eutheria</taxon>
        <taxon>Laurasiatheria</taxon>
        <taxon>Carnivora</taxon>
        <taxon>Caniformia</taxon>
        <taxon>Canidae</taxon>
        <taxon>Canis</taxon>
    </lineage>
</organism>
<dbReference type="GO" id="GO:0008270">
    <property type="term" value="F:zinc ion binding"/>
    <property type="evidence" value="ECO:0007669"/>
    <property type="project" value="TreeGrafter"/>
</dbReference>
<protein>
    <recommendedName>
        <fullName evidence="5">LIM zinc-binding domain-containing protein</fullName>
    </recommendedName>
</protein>
<dbReference type="PANTHER" id="PTHR46074:SF3">
    <property type="entry name" value="CYSTEINE-RICH PROTEIN 1"/>
    <property type="match status" value="1"/>
</dbReference>
<dbReference type="Proteomes" id="UP000694391">
    <property type="component" value="Unplaced"/>
</dbReference>
<feature type="region of interest" description="Disordered" evidence="4">
    <location>
        <begin position="233"/>
        <end position="269"/>
    </location>
</feature>
<name>A0A8C0QWW5_CANLU</name>
<feature type="region of interest" description="Disordered" evidence="4">
    <location>
        <begin position="70"/>
        <end position="90"/>
    </location>
</feature>
<evidence type="ECO:0000259" key="5">
    <source>
        <dbReference type="Pfam" id="PF00412"/>
    </source>
</evidence>